<comment type="caution">
    <text evidence="4">The sequence shown here is derived from an EMBL/GenBank/DDBJ whole genome shotgun (WGS) entry which is preliminary data.</text>
</comment>
<organism evidence="4 5">
    <name type="scientific">Natranaerobius trueperi</name>
    <dbReference type="NCBI Taxonomy" id="759412"/>
    <lineage>
        <taxon>Bacteria</taxon>
        <taxon>Bacillati</taxon>
        <taxon>Bacillota</taxon>
        <taxon>Clostridia</taxon>
        <taxon>Natranaerobiales</taxon>
        <taxon>Natranaerobiaceae</taxon>
        <taxon>Natranaerobius</taxon>
    </lineage>
</organism>
<dbReference type="InterPro" id="IPR013783">
    <property type="entry name" value="Ig-like_fold"/>
</dbReference>
<dbReference type="InterPro" id="IPR011635">
    <property type="entry name" value="CARDB"/>
</dbReference>
<dbReference type="Gene3D" id="2.60.40.10">
    <property type="entry name" value="Immunoglobulins"/>
    <property type="match status" value="1"/>
</dbReference>
<evidence type="ECO:0000259" key="3">
    <source>
        <dbReference type="Pfam" id="PF07705"/>
    </source>
</evidence>
<keyword evidence="5" id="KW-1185">Reference proteome</keyword>
<dbReference type="RefSeq" id="WP_089023913.1">
    <property type="nucleotide sequence ID" value="NZ_NIQC01000019.1"/>
</dbReference>
<feature type="compositionally biased region" description="Acidic residues" evidence="1">
    <location>
        <begin position="43"/>
        <end position="63"/>
    </location>
</feature>
<feature type="compositionally biased region" description="Basic and acidic residues" evidence="1">
    <location>
        <begin position="94"/>
        <end position="110"/>
    </location>
</feature>
<dbReference type="Pfam" id="PF07705">
    <property type="entry name" value="CARDB"/>
    <property type="match status" value="1"/>
</dbReference>
<feature type="signal peptide" evidence="2">
    <location>
        <begin position="1"/>
        <end position="21"/>
    </location>
</feature>
<dbReference type="EMBL" id="NIQC01000019">
    <property type="protein sequence ID" value="OWZ83393.1"/>
    <property type="molecule type" value="Genomic_DNA"/>
</dbReference>
<gene>
    <name evidence="4" type="ORF">CDO51_08815</name>
</gene>
<keyword evidence="2" id="KW-0732">Signal</keyword>
<dbReference type="AlphaFoldDB" id="A0A226BWK9"/>
<feature type="domain" description="CARDB" evidence="3">
    <location>
        <begin position="346"/>
        <end position="430"/>
    </location>
</feature>
<reference evidence="4 5" key="1">
    <citation type="submission" date="2017-06" db="EMBL/GenBank/DDBJ databases">
        <title>Draft Genome Sequence of Natranaerobius trueperi halophilic, alkalithermophilic bacteria from soda lakes.</title>
        <authorList>
            <person name="Zhao B."/>
        </authorList>
    </citation>
    <scope>NUCLEOTIDE SEQUENCE [LARGE SCALE GENOMIC DNA]</scope>
    <source>
        <strain evidence="4 5">DSM 18760</strain>
    </source>
</reference>
<feature type="chain" id="PRO_5012172085" description="CARDB domain-containing protein" evidence="2">
    <location>
        <begin position="22"/>
        <end position="444"/>
    </location>
</feature>
<evidence type="ECO:0000313" key="5">
    <source>
        <dbReference type="Proteomes" id="UP000214588"/>
    </source>
</evidence>
<evidence type="ECO:0000313" key="4">
    <source>
        <dbReference type="EMBL" id="OWZ83393.1"/>
    </source>
</evidence>
<protein>
    <recommendedName>
        <fullName evidence="3">CARDB domain-containing protein</fullName>
    </recommendedName>
</protein>
<feature type="compositionally biased region" description="Basic and acidic residues" evidence="1">
    <location>
        <begin position="64"/>
        <end position="74"/>
    </location>
</feature>
<sequence>MLKTLAMLALITTFSTGTALAQGPPEHAGPPDHAGPNRQVEEKEVEETEEEKEVESENEEEEKESSKSKGRPDHAGQPGPPDHAGEQGPPEHASVPDKVREMFENREKRQGPPAHAAVTDFVREAIFGEDLEEDEKEIEVEIDDIKVNQETFEVEYDVSNFDGETILVVMNEENDDEGVVKHISSEGTKEIEVSDIDEISEEDTIVASIYEVLEDEDDFKELATTNTSVEAKTAELEVSNDWKDVLTNEVVGYDYSELDITIEETNGVDAEDVTVTSSVYSKDSDEAVFNEEKTFDSISEKKELSFDLKRFTTPNTYLSLLTIEADNADTIEKDHEFVVEENTFSVDIKDATESVTVGEEIEIEATVENDGYVEGRQIVELLDVNDNILDIEVFSDLEANEKETVVFSLETDEDDKGTHTFLVSTDDETEEVEVVVEEKEDDEE</sequence>
<feature type="region of interest" description="Disordered" evidence="1">
    <location>
        <begin position="19"/>
        <end position="117"/>
    </location>
</feature>
<evidence type="ECO:0000256" key="1">
    <source>
        <dbReference type="SAM" id="MobiDB-lite"/>
    </source>
</evidence>
<dbReference type="Proteomes" id="UP000214588">
    <property type="component" value="Unassembled WGS sequence"/>
</dbReference>
<proteinExistence type="predicted"/>
<name>A0A226BWK9_9FIRM</name>
<evidence type="ECO:0000256" key="2">
    <source>
        <dbReference type="SAM" id="SignalP"/>
    </source>
</evidence>
<accession>A0A226BWK9</accession>